<comment type="caution">
    <text evidence="3">The sequence shown here is derived from an EMBL/GenBank/DDBJ whole genome shotgun (WGS) entry which is preliminary data.</text>
</comment>
<keyword evidence="4" id="KW-1185">Reference proteome</keyword>
<feature type="chain" id="PRO_5046495444" description="BP74 N-terminal domain-containing protein" evidence="1">
    <location>
        <begin position="27"/>
        <end position="163"/>
    </location>
</feature>
<accession>A0ABQ1GVS4</accession>
<gene>
    <name evidence="3" type="ORF">GCM10010981_45950</name>
</gene>
<evidence type="ECO:0000259" key="2">
    <source>
        <dbReference type="Pfam" id="PF23621"/>
    </source>
</evidence>
<keyword evidence="1" id="KW-0732">Signal</keyword>
<dbReference type="RefSeq" id="WP_188798273.1">
    <property type="nucleotide sequence ID" value="NZ_BMJA01000007.1"/>
</dbReference>
<feature type="signal peptide" evidence="1">
    <location>
        <begin position="1"/>
        <end position="26"/>
    </location>
</feature>
<dbReference type="Proteomes" id="UP000620046">
    <property type="component" value="Unassembled WGS sequence"/>
</dbReference>
<dbReference type="PANTHER" id="PTHR35883">
    <property type="entry name" value="CYCLIC AMP-INDUCIBLE PROTEIN BP74-RELATED"/>
    <property type="match status" value="1"/>
</dbReference>
<evidence type="ECO:0000256" key="1">
    <source>
        <dbReference type="SAM" id="SignalP"/>
    </source>
</evidence>
<evidence type="ECO:0000313" key="4">
    <source>
        <dbReference type="Proteomes" id="UP000620046"/>
    </source>
</evidence>
<organism evidence="3 4">
    <name type="scientific">Dyella nitratireducens</name>
    <dbReference type="NCBI Taxonomy" id="1849580"/>
    <lineage>
        <taxon>Bacteria</taxon>
        <taxon>Pseudomonadati</taxon>
        <taxon>Pseudomonadota</taxon>
        <taxon>Gammaproteobacteria</taxon>
        <taxon>Lysobacterales</taxon>
        <taxon>Rhodanobacteraceae</taxon>
        <taxon>Dyella</taxon>
    </lineage>
</organism>
<evidence type="ECO:0000313" key="3">
    <source>
        <dbReference type="EMBL" id="GGA51368.1"/>
    </source>
</evidence>
<sequence length="163" mass="17829">MKAKKALLFALASAVAVVGFSAAAHAQTRYFSFVTLNGPDSVVGADATTFGPHEFVIAVNNPVVVRQIERILANETWPGDAVHVKGKVVRGRVAYNEEYPFHLDSDSIELFAASNEECEATSLKVEEDLHLVGTPAFLATGIWCPWSSRLVREIRYPFPLPSK</sequence>
<dbReference type="InterPro" id="IPR056422">
    <property type="entry name" value="BP74_N"/>
</dbReference>
<protein>
    <recommendedName>
        <fullName evidence="2">BP74 N-terminal domain-containing protein</fullName>
    </recommendedName>
</protein>
<reference evidence="4" key="1">
    <citation type="journal article" date="2019" name="Int. J. Syst. Evol. Microbiol.">
        <title>The Global Catalogue of Microorganisms (GCM) 10K type strain sequencing project: providing services to taxonomists for standard genome sequencing and annotation.</title>
        <authorList>
            <consortium name="The Broad Institute Genomics Platform"/>
            <consortium name="The Broad Institute Genome Sequencing Center for Infectious Disease"/>
            <person name="Wu L."/>
            <person name="Ma J."/>
        </authorList>
    </citation>
    <scope>NUCLEOTIDE SEQUENCE [LARGE SCALE GENOMIC DNA]</scope>
    <source>
        <strain evidence="4">CGMCC 1.15439</strain>
    </source>
</reference>
<dbReference type="InterPro" id="IPR053344">
    <property type="entry name" value="cAMP-inducible_BP74-like"/>
</dbReference>
<proteinExistence type="predicted"/>
<dbReference type="EMBL" id="BMJA01000007">
    <property type="protein sequence ID" value="GGA51368.1"/>
    <property type="molecule type" value="Genomic_DNA"/>
</dbReference>
<name>A0ABQ1GVS4_9GAMM</name>
<feature type="domain" description="BP74 N-terminal" evidence="2">
    <location>
        <begin position="51"/>
        <end position="155"/>
    </location>
</feature>
<dbReference type="Pfam" id="PF23621">
    <property type="entry name" value="BP74_N"/>
    <property type="match status" value="1"/>
</dbReference>
<dbReference type="PANTHER" id="PTHR35883:SF1">
    <property type="entry name" value="CALMODULIN-BINDING PROTEIN CAM-BP15-RELATED"/>
    <property type="match status" value="1"/>
</dbReference>